<evidence type="ECO:0000313" key="13">
    <source>
        <dbReference type="EMBL" id="KAJ7389809.1"/>
    </source>
</evidence>
<dbReference type="Proteomes" id="UP001163046">
    <property type="component" value="Unassembled WGS sequence"/>
</dbReference>
<dbReference type="Pfam" id="PF20470">
    <property type="entry name" value="HTH_61"/>
    <property type="match status" value="1"/>
</dbReference>
<dbReference type="InterPro" id="IPR001650">
    <property type="entry name" value="Helicase_C-like"/>
</dbReference>
<dbReference type="GO" id="GO:0016787">
    <property type="term" value="F:hydrolase activity"/>
    <property type="evidence" value="ECO:0007669"/>
    <property type="project" value="UniProtKB-KW"/>
</dbReference>
<keyword evidence="10" id="KW-0175">Coiled coil</keyword>
<comment type="caution">
    <text evidence="13">The sequence shown here is derived from an EMBL/GenBank/DDBJ whole genome shotgun (WGS) entry which is preliminary data.</text>
</comment>
<dbReference type="InterPro" id="IPR036390">
    <property type="entry name" value="WH_DNA-bd_sf"/>
</dbReference>
<keyword evidence="4" id="KW-0378">Hydrolase</keyword>
<keyword evidence="6" id="KW-0067">ATP-binding</keyword>
<dbReference type="SMART" id="SM00490">
    <property type="entry name" value="HELICc"/>
    <property type="match status" value="1"/>
</dbReference>
<evidence type="ECO:0000259" key="12">
    <source>
        <dbReference type="PROSITE" id="PS51194"/>
    </source>
</evidence>
<gene>
    <name evidence="13" type="ORF">OS493_028777</name>
</gene>
<dbReference type="GO" id="GO:0003676">
    <property type="term" value="F:nucleic acid binding"/>
    <property type="evidence" value="ECO:0007669"/>
    <property type="project" value="InterPro"/>
</dbReference>
<dbReference type="Pfam" id="PF21099">
    <property type="entry name" value="POLQ_helical"/>
    <property type="match status" value="1"/>
</dbReference>
<keyword evidence="5" id="KW-0347">Helicase</keyword>
<organism evidence="13 14">
    <name type="scientific">Desmophyllum pertusum</name>
    <dbReference type="NCBI Taxonomy" id="174260"/>
    <lineage>
        <taxon>Eukaryota</taxon>
        <taxon>Metazoa</taxon>
        <taxon>Cnidaria</taxon>
        <taxon>Anthozoa</taxon>
        <taxon>Hexacorallia</taxon>
        <taxon>Scleractinia</taxon>
        <taxon>Caryophylliina</taxon>
        <taxon>Caryophylliidae</taxon>
        <taxon>Desmophyllum</taxon>
    </lineage>
</organism>
<feature type="region of interest" description="Disordered" evidence="11">
    <location>
        <begin position="1"/>
        <end position="25"/>
    </location>
</feature>
<dbReference type="CDD" id="cd18795">
    <property type="entry name" value="SF2_C_Ski2"/>
    <property type="match status" value="1"/>
</dbReference>
<evidence type="ECO:0000256" key="9">
    <source>
        <dbReference type="ARBA" id="ARBA00048988"/>
    </source>
</evidence>
<dbReference type="OrthoDB" id="2320933at2759"/>
<feature type="coiled-coil region" evidence="10">
    <location>
        <begin position="991"/>
        <end position="1018"/>
    </location>
</feature>
<keyword evidence="7" id="KW-0234">DNA repair</keyword>
<feature type="domain" description="Helicase C-terminal" evidence="12">
    <location>
        <begin position="506"/>
        <end position="701"/>
    </location>
</feature>
<dbReference type="SUPFAM" id="SSF52540">
    <property type="entry name" value="P-loop containing nucleoside triphosphate hydrolases"/>
    <property type="match status" value="2"/>
</dbReference>
<evidence type="ECO:0000256" key="5">
    <source>
        <dbReference type="ARBA" id="ARBA00022806"/>
    </source>
</evidence>
<dbReference type="InterPro" id="IPR046931">
    <property type="entry name" value="HTH_61"/>
</dbReference>
<dbReference type="Gene3D" id="3.40.50.300">
    <property type="entry name" value="P-loop containing nucleotide triphosphate hydrolases"/>
    <property type="match status" value="2"/>
</dbReference>
<evidence type="ECO:0000256" key="4">
    <source>
        <dbReference type="ARBA" id="ARBA00022801"/>
    </source>
</evidence>
<keyword evidence="2" id="KW-0547">Nucleotide-binding</keyword>
<dbReference type="GO" id="GO:0005524">
    <property type="term" value="F:ATP binding"/>
    <property type="evidence" value="ECO:0007669"/>
    <property type="project" value="UniProtKB-KW"/>
</dbReference>
<dbReference type="GO" id="GO:0043138">
    <property type="term" value="F:3'-5' DNA helicase activity"/>
    <property type="evidence" value="ECO:0007669"/>
    <property type="project" value="UniProtKB-EC"/>
</dbReference>
<evidence type="ECO:0000256" key="10">
    <source>
        <dbReference type="SAM" id="Coils"/>
    </source>
</evidence>
<dbReference type="InterPro" id="IPR027417">
    <property type="entry name" value="P-loop_NTPase"/>
</dbReference>
<dbReference type="GO" id="GO:0005634">
    <property type="term" value="C:nucleus"/>
    <property type="evidence" value="ECO:0007669"/>
    <property type="project" value="UniProtKB-SubCell"/>
</dbReference>
<keyword evidence="14" id="KW-1185">Reference proteome</keyword>
<evidence type="ECO:0000313" key="14">
    <source>
        <dbReference type="Proteomes" id="UP001163046"/>
    </source>
</evidence>
<evidence type="ECO:0000256" key="6">
    <source>
        <dbReference type="ARBA" id="ARBA00022840"/>
    </source>
</evidence>
<dbReference type="PROSITE" id="PS51194">
    <property type="entry name" value="HELICASE_CTER"/>
    <property type="match status" value="1"/>
</dbReference>
<dbReference type="GO" id="GO:0006281">
    <property type="term" value="P:DNA repair"/>
    <property type="evidence" value="ECO:0007669"/>
    <property type="project" value="UniProtKB-KW"/>
</dbReference>
<dbReference type="EMBL" id="MU825424">
    <property type="protein sequence ID" value="KAJ7389809.1"/>
    <property type="molecule type" value="Genomic_DNA"/>
</dbReference>
<evidence type="ECO:0000256" key="2">
    <source>
        <dbReference type="ARBA" id="ARBA00022741"/>
    </source>
</evidence>
<name>A0A9W9ZZ36_9CNID</name>
<dbReference type="SUPFAM" id="SSF158702">
    <property type="entry name" value="Sec63 N-terminal domain-like"/>
    <property type="match status" value="1"/>
</dbReference>
<comment type="subcellular location">
    <subcellularLocation>
        <location evidence="1">Nucleus</location>
    </subcellularLocation>
</comment>
<dbReference type="InterPro" id="IPR050474">
    <property type="entry name" value="Hel308_SKI2-like"/>
</dbReference>
<dbReference type="Gene3D" id="1.10.150.20">
    <property type="entry name" value="5' to 3' exonuclease, C-terminal subdomain"/>
    <property type="match status" value="1"/>
</dbReference>
<protein>
    <recommendedName>
        <fullName evidence="12">Helicase C-terminal domain-containing protein</fullName>
    </recommendedName>
</protein>
<reference evidence="13" key="1">
    <citation type="submission" date="2023-01" db="EMBL/GenBank/DDBJ databases">
        <title>Genome assembly of the deep-sea coral Lophelia pertusa.</title>
        <authorList>
            <person name="Herrera S."/>
            <person name="Cordes E."/>
        </authorList>
    </citation>
    <scope>NUCLEOTIDE SEQUENCE</scope>
    <source>
        <strain evidence="13">USNM1676648</strain>
        <tissue evidence="13">Polyp</tissue>
    </source>
</reference>
<proteinExistence type="predicted"/>
<feature type="region of interest" description="Disordered" evidence="11">
    <location>
        <begin position="473"/>
        <end position="497"/>
    </location>
</feature>
<feature type="compositionally biased region" description="Basic and acidic residues" evidence="11">
    <location>
        <begin position="473"/>
        <end position="484"/>
    </location>
</feature>
<dbReference type="FunFam" id="1.10.150.20:FF:000058">
    <property type="entry name" value="Helicase, POLQ like"/>
    <property type="match status" value="1"/>
</dbReference>
<evidence type="ECO:0000256" key="7">
    <source>
        <dbReference type="ARBA" id="ARBA00023204"/>
    </source>
</evidence>
<feature type="compositionally biased region" description="Basic residues" evidence="11">
    <location>
        <begin position="56"/>
        <end position="68"/>
    </location>
</feature>
<evidence type="ECO:0000256" key="8">
    <source>
        <dbReference type="ARBA" id="ARBA00023242"/>
    </source>
</evidence>
<dbReference type="PANTHER" id="PTHR47961">
    <property type="entry name" value="DNA POLYMERASE THETA, PUTATIVE (AFU_ORTHOLOGUE AFUA_1G05260)-RELATED"/>
    <property type="match status" value="1"/>
</dbReference>
<dbReference type="Pfam" id="PF00271">
    <property type="entry name" value="Helicase_C"/>
    <property type="match status" value="1"/>
</dbReference>
<feature type="region of interest" description="Disordered" evidence="11">
    <location>
        <begin position="42"/>
        <end position="92"/>
    </location>
</feature>
<dbReference type="PANTHER" id="PTHR47961:SF12">
    <property type="entry name" value="HELICASE POLQ-LIKE"/>
    <property type="match status" value="1"/>
</dbReference>
<dbReference type="InterPro" id="IPR011545">
    <property type="entry name" value="DEAD/DEAH_box_helicase_dom"/>
</dbReference>
<dbReference type="InterPro" id="IPR048960">
    <property type="entry name" value="POLQ-like_helical"/>
</dbReference>
<dbReference type="Pfam" id="PF00270">
    <property type="entry name" value="DEAD"/>
    <property type="match status" value="1"/>
</dbReference>
<dbReference type="SUPFAM" id="SSF46785">
    <property type="entry name" value="Winged helix' DNA-binding domain"/>
    <property type="match status" value="1"/>
</dbReference>
<feature type="compositionally biased region" description="Basic and acidic residues" evidence="11">
    <location>
        <begin position="1"/>
        <end position="21"/>
    </location>
</feature>
<comment type="catalytic activity">
    <reaction evidence="9">
        <text>ATP + H2O = ADP + phosphate + H(+)</text>
        <dbReference type="Rhea" id="RHEA:13065"/>
        <dbReference type="ChEBI" id="CHEBI:15377"/>
        <dbReference type="ChEBI" id="CHEBI:15378"/>
        <dbReference type="ChEBI" id="CHEBI:30616"/>
        <dbReference type="ChEBI" id="CHEBI:43474"/>
        <dbReference type="ChEBI" id="CHEBI:456216"/>
        <dbReference type="EC" id="5.6.2.4"/>
    </reaction>
</comment>
<evidence type="ECO:0000256" key="3">
    <source>
        <dbReference type="ARBA" id="ARBA00022763"/>
    </source>
</evidence>
<dbReference type="AlphaFoldDB" id="A0A9W9ZZ36"/>
<evidence type="ECO:0000256" key="11">
    <source>
        <dbReference type="SAM" id="MobiDB-lite"/>
    </source>
</evidence>
<dbReference type="FunFam" id="3.40.50.300:FF:000813">
    <property type="entry name" value="helicase POLQ-like isoform X1"/>
    <property type="match status" value="1"/>
</dbReference>
<keyword evidence="8" id="KW-0539">Nucleus</keyword>
<sequence>MNTAKREAHSLPRNDQKRRCEGVPSVKKVNFRRSNDCVLTADHAKNNKIPKTSGLKVRRSRRSKRRSSHSSCSESEVGCNGKNSELSKNEDRSVNCQNPLAVVDVSGQKNCCSTPIRKGNDMQDCVAQVSASVRKHEQTFERDASSPFGTGIKSIVNNSSFYDDDGVLASLNLSEIITSSGASNPVQRDSNCTSSMKKESNQFYGLPVEVKELLHKFKGIGSLYGSAGVEAREWEASKRKVKPHAVEEHCGTRCKASIGVEQSLEVADRLPQSASYQGEKKLDLLSSNKWRQNLGCRNSYLQRAVVTKKGCLVCLPFVSIVQEKVKSLTQFAVELGFLVEEYAASRGKIPPRNRRKKKSVYIATIEKANALVNSLIGENRISTLGLVVVDEKVKYLHVWAAYVRRAGRGATLEMCLAKLMFVSPTTQVIGMSATLSNIADLKTFLKAEVYSNDFRPVELKEFVKVGRDIYKVPKPSDPEDETHKPVRRINNPQGQTKEQLLQDPDQLLALVLEVIPHHSCLVFCSTKKNCQSLALLLIKFMPREICQVKAMGKHQLMKALYSEACGLCPVLKQTIPFGIAYHHSGLTMDERKLIEDGYSQGVLCLLMCTSTLAAGVNLPAKRVIVRAPYVGRSILSQSQYKQMIGRAGRAGIDTSGESILIVKDADKPKIHHLFSGPLESCCSKLLSENGKGLRAMLLTLVGLKICTTTEELTQFMKNTLLSVQSESKLDINAQMQASLDCLQKLGHVHISDPTESRKIEVTHLGQATFKGCIDVNSSPMIYSELARAQENLVLANELHLLYLVTPPDMRDSVEPEWMVYFKQVLSLSESEQKVADLLGATESYLSRRATGQRVKKDDSTEATVRRFYLTLILYKLLKGNTVWNLAGVFNVTRGFVQNLLTSASSFASCMVHFTRELNEFWGVHLLLEAMVKKLSFTTSLELVPLMEVPGVKQARAHQLFKEGYKSLSSLAWADANSLVTQIEHLSRRQALQIVSAAKMLLEEKADALREEAEEMTSAPELHTAE</sequence>
<accession>A0A9W9ZZ36</accession>
<evidence type="ECO:0000256" key="1">
    <source>
        <dbReference type="ARBA" id="ARBA00004123"/>
    </source>
</evidence>
<dbReference type="Gene3D" id="1.10.3380.30">
    <property type="match status" value="1"/>
</dbReference>
<keyword evidence="3" id="KW-0227">DNA damage</keyword>